<dbReference type="GO" id="GO:0008270">
    <property type="term" value="F:zinc ion binding"/>
    <property type="evidence" value="ECO:0007669"/>
    <property type="project" value="UniProtKB-KW"/>
</dbReference>
<dbReference type="Pfam" id="PF22634">
    <property type="entry name" value="POL2_thumb"/>
    <property type="match status" value="1"/>
</dbReference>
<evidence type="ECO:0000256" key="7">
    <source>
        <dbReference type="ARBA" id="ARBA00022705"/>
    </source>
</evidence>
<evidence type="ECO:0000256" key="6">
    <source>
        <dbReference type="ARBA" id="ARBA00022695"/>
    </source>
</evidence>
<comment type="catalytic activity">
    <reaction evidence="16 17">
        <text>DNA(n) + a 2'-deoxyribonucleoside 5'-triphosphate = DNA(n+1) + diphosphate</text>
        <dbReference type="Rhea" id="RHEA:22508"/>
        <dbReference type="Rhea" id="RHEA-COMP:17339"/>
        <dbReference type="Rhea" id="RHEA-COMP:17340"/>
        <dbReference type="ChEBI" id="CHEBI:33019"/>
        <dbReference type="ChEBI" id="CHEBI:61560"/>
        <dbReference type="ChEBI" id="CHEBI:173112"/>
        <dbReference type="EC" id="2.7.7.7"/>
    </reaction>
</comment>
<dbReference type="SUPFAM" id="SSF56672">
    <property type="entry name" value="DNA/RNA polymerases"/>
    <property type="match status" value="1"/>
</dbReference>
<dbReference type="PANTHER" id="PTHR10670:SF0">
    <property type="entry name" value="DNA POLYMERASE EPSILON CATALYTIC SUBUNIT A"/>
    <property type="match status" value="1"/>
</dbReference>
<keyword evidence="8 17" id="KW-0479">Metal-binding</keyword>
<evidence type="ECO:0000256" key="14">
    <source>
        <dbReference type="ARBA" id="ARBA00023125"/>
    </source>
</evidence>
<keyword evidence="4 17" id="KW-0004">4Fe-4S</keyword>
<organism evidence="20 21">
    <name type="scientific">Absidia repens</name>
    <dbReference type="NCBI Taxonomy" id="90262"/>
    <lineage>
        <taxon>Eukaryota</taxon>
        <taxon>Fungi</taxon>
        <taxon>Fungi incertae sedis</taxon>
        <taxon>Mucoromycota</taxon>
        <taxon>Mucoromycotina</taxon>
        <taxon>Mucoromycetes</taxon>
        <taxon>Mucorales</taxon>
        <taxon>Cunninghamellaceae</taxon>
        <taxon>Absidia</taxon>
    </lineage>
</organism>
<dbReference type="GO" id="GO:0000166">
    <property type="term" value="F:nucleotide binding"/>
    <property type="evidence" value="ECO:0007669"/>
    <property type="project" value="InterPro"/>
</dbReference>
<dbReference type="SMART" id="SM01159">
    <property type="entry name" value="DUF1744"/>
    <property type="match status" value="1"/>
</dbReference>
<dbReference type="GO" id="GO:0006272">
    <property type="term" value="P:leading strand elongation"/>
    <property type="evidence" value="ECO:0007669"/>
    <property type="project" value="TreeGrafter"/>
</dbReference>
<dbReference type="Gene3D" id="1.10.132.60">
    <property type="entry name" value="DNA polymerase family B, C-terminal domain"/>
    <property type="match status" value="1"/>
</dbReference>
<sequence length="2266" mass="262422">MTSRQEFGVSSSKFSSKGNQRAPRPGSTHLKNSIKQYGLPSSSVDAPTNIDQRFEDIQTLDELESRFGFDRYEGGPERLGWLINMHATLIMDEEWSGGYAGVNYYFIAENGQTFKTTLRYSPYFYIGCKTGTETEVEDHLRRRFENTIEKMTRQEMDDLKQQNHLIGNTRMLIKLSFRNVSDLLSVRKVLLPVAKKNQRKTEAIDTYAEVVNESNHISYEQQHSSASMSSRRNPQEVLENIIDIREYDVPYYVRVAIDLDIRVGLWYTAKVYSNGTATIKKRSDLVHRPDPVVFAFDIETTKLPLKFPDATIDSIMMISYMIEGRGYLITNREIVSQDIEDFEYTPKPEFEGPFTVFNEADEYALLRRFFEHIQEAKPTIFVTYNGDFFDWPFVEARANVHGMDMYQEIGVYKDDEDEYKCKHASHMDAFRWVKRDSYLPQGSQGLKAVTTAKLGYNPMELDPEDMTRFAAEQPQTLAQYSVSDAVATFYLYMKYVHPFIFSLCNIIPLVPDEVLRKGSGTLCELLLMVEAYKVNVIMPNKHIEETDQFYEGHKVENQTYVGGHVEALEAGVFRSDIATDFKVDPSAAQQLIDQLDEALKFTIQVEEKKKLSDVANYDEVYNEIKEQLEQLRDTPIRKEAPLIYHLDVAAMYPNIILTNRLQPDAMIDESMCATCEFNVPDKQCDRRMTWTWRGEYSPAKRNEYRMIEHQLSIETFPPKIPNGAPRTWHSLMDSERQSLITKRLNEYAKKVYKKVRETKTEERESIICQRENPFYIETVRAFRDRRYEYKGLHKVWKQNLDKSSKEGAVTKVAEAKNMIVLYDSLQLAHKCILNSFYGYVMRKGARWHSLEMAGIVCLTGSKIIQMARQLVERIGRPLELDTDGIWCILPKSFPETFTFTLNNGKKFRIDYPCTMLNHLVHAQFTNHQYQTLTNSNTMEYSTHSENSIFFEIDGPYRAMILPSSTMEDKLLKKRYAVFNEDGSLAELKGFEVKRRGELKLIKIFQSDLFKVFLDGRSLEECYEAVAKVANQWLDVLYSKGVELNDDELFELISENRSMSRTLEDYGAQKSTSISTAKRLAEFLGDQMVKDKGLACKFVISARPYDLPVSERAIPVAIFSAEPSIKKHYLRKWLKDDSLVTFDIRDILDWKYYLERFGSVIQKLITIPAAMQKVRNPVPRVAHPDWLFKRISDKDDKMKQHRITDMFAKRPTPSIDEINDTAMEGSDGDVEMGDIEELDIGGSTNSNFLPKMAKVTKRKQRSTDMDIDTELELLDEDLPENMPDMLQDYQGWLAYQKRKWKRQRISRQKRRQQLGYVSNTDNSNLGSFFRRQTGSLVTCPWQILQIAETDVPGEFKMWVLIGEQFYCIRLSVPRVFYVNSYEEAPEAIHSQHLSCNIEKRTRTLPRSHRCYNLLQMSMTETVFQDERKKFSAIFNHPSTEGVYETQVPLAIRAMLQLGSVCQVDKLKVDALVRLEDVFSLDHLKPRHDLNSGYFEHPERFDFVYLYHVSSDSRHFFALVGASLERSHIFLVGVDARAKQMPNVNKLYLDSYQQIIPNSESSTVKVRDSMDFMTTYHTSEKDACKAINKLLYQLDDHKKTPTILAVNSPRQVTHLTQKLPAINSFPYVAVPSRQMDNQFGALNWLTPVCKQMLAYYMHLGPWLDERFSQARYANVPFCNIPNDPYLFMADFIFAKQLISNDMVLWWSSAPKPDLGGREYDENISITNELISNEMNNPGAYETVCVEMDVLRLCLNTLIMAPLINEVEGSAATVGFDHTTLTLDEYSKGAVKHVSAFGDATISSKTFTVLRATVQQWFHEAMTGKNSMCVMLQDTLLRWLLSPNSNMYDPCLHGLVHGMMKKVFMQLVAEFRRLGAKIVFANFRRIIIATAKESMDGAIAYWHYLSRSIQRKQVLEVMELKLVNYWQELVWMDEMNYGGFLTNAATQQQQSQQPTQKSALVVTMKWNICDYLAPAIQDQFKINVAQFIQKLHFIKKKYPRDIKHHIQQQKQQHDDDTLPDPRVEQKRKYIRQTMMREVLQWLPELMKEQEQALGQNDNPAMVFPQLAGSHLKLTNPALEFVKSLMAVLSLDPVLEDEVRILKRNALEIVGMGAISEFSSDAQFQNPCEFLKLNEVVCTYCGYTEDLDICRDHHLMGREQQKSASSSSSSSVWRCRGCKVGYDKNAIEEKMITQVNRWMMTYQLQDLMCRRCHSVKRENLLRQCDKCGSDYVAIQSKQDVIRKLKVFANVSRDQQLSLLQDIIQWNMDRI</sequence>
<evidence type="ECO:0000256" key="16">
    <source>
        <dbReference type="ARBA" id="ARBA00049244"/>
    </source>
</evidence>
<evidence type="ECO:0000313" key="20">
    <source>
        <dbReference type="EMBL" id="ORZ05780.1"/>
    </source>
</evidence>
<dbReference type="Pfam" id="PF22912">
    <property type="entry name" value="zf-DPOE"/>
    <property type="match status" value="1"/>
</dbReference>
<keyword evidence="9 17" id="KW-0863">Zinc-finger</keyword>
<dbReference type="STRING" id="90262.A0A1X2HZ05"/>
<dbReference type="GO" id="GO:0000278">
    <property type="term" value="P:mitotic cell cycle"/>
    <property type="evidence" value="ECO:0007669"/>
    <property type="project" value="TreeGrafter"/>
</dbReference>
<dbReference type="InterPro" id="IPR012337">
    <property type="entry name" value="RNaseH-like_sf"/>
</dbReference>
<evidence type="ECO:0000256" key="15">
    <source>
        <dbReference type="ARBA" id="ARBA00023242"/>
    </source>
</evidence>
<comment type="subcellular location">
    <subcellularLocation>
        <location evidence="2 17">Nucleus</location>
    </subcellularLocation>
</comment>
<dbReference type="Gene3D" id="3.30.420.10">
    <property type="entry name" value="Ribonuclease H-like superfamily/Ribonuclease H"/>
    <property type="match status" value="1"/>
</dbReference>
<evidence type="ECO:0000256" key="8">
    <source>
        <dbReference type="ARBA" id="ARBA00022723"/>
    </source>
</evidence>
<dbReference type="GO" id="GO:0008622">
    <property type="term" value="C:epsilon DNA polymerase complex"/>
    <property type="evidence" value="ECO:0007669"/>
    <property type="project" value="InterPro"/>
</dbReference>
<evidence type="ECO:0000256" key="12">
    <source>
        <dbReference type="ARBA" id="ARBA00023004"/>
    </source>
</evidence>
<keyword evidence="13 17" id="KW-0411">Iron-sulfur</keyword>
<keyword evidence="5 17" id="KW-0808">Transferase</keyword>
<evidence type="ECO:0000256" key="13">
    <source>
        <dbReference type="ARBA" id="ARBA00023014"/>
    </source>
</evidence>
<dbReference type="InterPro" id="IPR013697">
    <property type="entry name" value="DNA_pol_e_suA_C"/>
</dbReference>
<dbReference type="PANTHER" id="PTHR10670">
    <property type="entry name" value="DNA POLYMERASE EPSILON CATALYTIC SUBUNIT A"/>
    <property type="match status" value="1"/>
</dbReference>
<proteinExistence type="inferred from homology"/>
<dbReference type="GO" id="GO:0008310">
    <property type="term" value="F:single-stranded DNA 3'-5' DNA exonuclease activity"/>
    <property type="evidence" value="ECO:0007669"/>
    <property type="project" value="TreeGrafter"/>
</dbReference>
<evidence type="ECO:0000256" key="2">
    <source>
        <dbReference type="ARBA" id="ARBA00004123"/>
    </source>
</evidence>
<evidence type="ECO:0000259" key="19">
    <source>
        <dbReference type="SMART" id="SM01159"/>
    </source>
</evidence>
<dbReference type="CDD" id="cd05779">
    <property type="entry name" value="DNA_polB_epsilon_exo"/>
    <property type="match status" value="1"/>
</dbReference>
<dbReference type="GO" id="GO:0006297">
    <property type="term" value="P:nucleotide-excision repair, DNA gap filling"/>
    <property type="evidence" value="ECO:0007669"/>
    <property type="project" value="TreeGrafter"/>
</dbReference>
<evidence type="ECO:0000256" key="4">
    <source>
        <dbReference type="ARBA" id="ARBA00022485"/>
    </source>
</evidence>
<evidence type="ECO:0000256" key="3">
    <source>
        <dbReference type="ARBA" id="ARBA00005755"/>
    </source>
</evidence>
<comment type="similarity">
    <text evidence="3 17">Belongs to the DNA polymerase type-B family.</text>
</comment>
<dbReference type="GO" id="GO:0003887">
    <property type="term" value="F:DNA-directed DNA polymerase activity"/>
    <property type="evidence" value="ECO:0007669"/>
    <property type="project" value="UniProtKB-KW"/>
</dbReference>
<evidence type="ECO:0000256" key="11">
    <source>
        <dbReference type="ARBA" id="ARBA00022932"/>
    </source>
</evidence>
<reference evidence="20 21" key="1">
    <citation type="submission" date="2016-07" db="EMBL/GenBank/DDBJ databases">
        <title>Pervasive Adenine N6-methylation of Active Genes in Fungi.</title>
        <authorList>
            <consortium name="DOE Joint Genome Institute"/>
            <person name="Mondo S.J."/>
            <person name="Dannebaum R.O."/>
            <person name="Kuo R.C."/>
            <person name="Labutti K."/>
            <person name="Haridas S."/>
            <person name="Kuo A."/>
            <person name="Salamov A."/>
            <person name="Ahrendt S.R."/>
            <person name="Lipzen A."/>
            <person name="Sullivan W."/>
            <person name="Andreopoulos W.B."/>
            <person name="Clum A."/>
            <person name="Lindquist E."/>
            <person name="Daum C."/>
            <person name="Ramamoorthy G.K."/>
            <person name="Gryganskyi A."/>
            <person name="Culley D."/>
            <person name="Magnuson J.K."/>
            <person name="James T.Y."/>
            <person name="O'Malley M.A."/>
            <person name="Stajich J.E."/>
            <person name="Spatafora J.W."/>
            <person name="Visel A."/>
            <person name="Grigoriev I.V."/>
        </authorList>
    </citation>
    <scope>NUCLEOTIDE SEQUENCE [LARGE SCALE GENOMIC DNA]</scope>
    <source>
        <strain evidence="20 21">NRRL 1336</strain>
    </source>
</reference>
<dbReference type="FunFam" id="1.10.287.690:FF:000005">
    <property type="entry name" value="DNA polymerase epsilon catalytic subunit"/>
    <property type="match status" value="1"/>
</dbReference>
<dbReference type="InterPro" id="IPR043502">
    <property type="entry name" value="DNA/RNA_pol_sf"/>
</dbReference>
<keyword evidence="12 17" id="KW-0408">Iron</keyword>
<comment type="cofactor">
    <cofactor evidence="1 17">
        <name>[4Fe-4S] cluster</name>
        <dbReference type="ChEBI" id="CHEBI:49883"/>
    </cofactor>
</comment>
<dbReference type="InterPro" id="IPR023211">
    <property type="entry name" value="DNA_pol_palm_dom_sf"/>
</dbReference>
<dbReference type="FunFam" id="1.10.132.60:FF:000002">
    <property type="entry name" value="DNA polymerase epsilon catalytic subunit"/>
    <property type="match status" value="1"/>
</dbReference>
<dbReference type="EMBL" id="MCGE01000042">
    <property type="protein sequence ID" value="ORZ05780.1"/>
    <property type="molecule type" value="Genomic_DNA"/>
</dbReference>
<keyword evidence="21" id="KW-1185">Reference proteome</keyword>
<dbReference type="InterPro" id="IPR006172">
    <property type="entry name" value="DNA-dir_DNA_pol_B"/>
</dbReference>
<dbReference type="SUPFAM" id="SSF53098">
    <property type="entry name" value="Ribonuclease H-like"/>
    <property type="match status" value="1"/>
</dbReference>
<dbReference type="Pfam" id="PF03104">
    <property type="entry name" value="DNA_pol_B_exo1"/>
    <property type="match status" value="1"/>
</dbReference>
<name>A0A1X2HZ05_9FUNG</name>
<dbReference type="InterPro" id="IPR006133">
    <property type="entry name" value="DNA-dir_DNA_pol_B_exonuc"/>
</dbReference>
<keyword evidence="14 17" id="KW-0238">DNA-binding</keyword>
<keyword evidence="10 17" id="KW-0862">Zinc</keyword>
<evidence type="ECO:0000256" key="17">
    <source>
        <dbReference type="RuleBase" id="RU365029"/>
    </source>
</evidence>
<dbReference type="GO" id="GO:0045004">
    <property type="term" value="P:DNA replication proofreading"/>
    <property type="evidence" value="ECO:0007669"/>
    <property type="project" value="TreeGrafter"/>
</dbReference>
<dbReference type="InterPro" id="IPR055191">
    <property type="entry name" value="POL2_thumb"/>
</dbReference>
<dbReference type="FunFam" id="3.90.1600.10:FF:000006">
    <property type="entry name" value="DNA polymerase epsilon catalytic subunit"/>
    <property type="match status" value="1"/>
</dbReference>
<evidence type="ECO:0000256" key="5">
    <source>
        <dbReference type="ARBA" id="ARBA00022679"/>
    </source>
</evidence>
<dbReference type="OrthoDB" id="10060449at2759"/>
<comment type="caution">
    <text evidence="20">The sequence shown here is derived from an EMBL/GenBank/DDBJ whole genome shotgun (WGS) entry which is preliminary data.</text>
</comment>
<evidence type="ECO:0000256" key="9">
    <source>
        <dbReference type="ARBA" id="ARBA00022771"/>
    </source>
</evidence>
<feature type="compositionally biased region" description="Low complexity" evidence="18">
    <location>
        <begin position="7"/>
        <end position="18"/>
    </location>
</feature>
<protein>
    <recommendedName>
        <fullName evidence="17">DNA polymerase epsilon catalytic subunit</fullName>
        <ecNumber evidence="17">2.7.7.7</ecNumber>
    </recommendedName>
</protein>
<dbReference type="InterPro" id="IPR036397">
    <property type="entry name" value="RNaseH_sf"/>
</dbReference>
<dbReference type="SMART" id="SM00486">
    <property type="entry name" value="POLBc"/>
    <property type="match status" value="1"/>
</dbReference>
<evidence type="ECO:0000313" key="21">
    <source>
        <dbReference type="Proteomes" id="UP000193560"/>
    </source>
</evidence>
<keyword evidence="15 17" id="KW-0539">Nucleus</keyword>
<dbReference type="CDD" id="cd05535">
    <property type="entry name" value="POLBc_epsilon"/>
    <property type="match status" value="1"/>
</dbReference>
<dbReference type="FunFam" id="3.30.420.10:FF:000010">
    <property type="entry name" value="DNA polymerase epsilon catalytic subunit"/>
    <property type="match status" value="1"/>
</dbReference>
<feature type="region of interest" description="Disordered" evidence="18">
    <location>
        <begin position="1"/>
        <end position="33"/>
    </location>
</feature>
<keyword evidence="7 17" id="KW-0235">DNA replication</keyword>
<dbReference type="GO" id="GO:0006287">
    <property type="term" value="P:base-excision repair, gap-filling"/>
    <property type="evidence" value="ECO:0007669"/>
    <property type="project" value="TreeGrafter"/>
</dbReference>
<dbReference type="GO" id="GO:0051539">
    <property type="term" value="F:4 iron, 4 sulfur cluster binding"/>
    <property type="evidence" value="ECO:0007669"/>
    <property type="project" value="UniProtKB-KW"/>
</dbReference>
<dbReference type="InterPro" id="IPR029703">
    <property type="entry name" value="POL2"/>
</dbReference>
<dbReference type="Gene3D" id="3.30.342.10">
    <property type="entry name" value="DNA Polymerase, chain B, domain 1"/>
    <property type="match status" value="1"/>
</dbReference>
<evidence type="ECO:0000256" key="18">
    <source>
        <dbReference type="SAM" id="MobiDB-lite"/>
    </source>
</evidence>
<gene>
    <name evidence="20" type="ORF">BCR42DRAFT_384271</name>
</gene>
<keyword evidence="11 17" id="KW-0239">DNA-directed DNA polymerase</keyword>
<dbReference type="Gene3D" id="3.90.1600.10">
    <property type="entry name" value="Palm domain of DNA polymerase"/>
    <property type="match status" value="1"/>
</dbReference>
<dbReference type="GO" id="GO:0003677">
    <property type="term" value="F:DNA binding"/>
    <property type="evidence" value="ECO:0007669"/>
    <property type="project" value="UniProtKB-KW"/>
</dbReference>
<comment type="function">
    <text evidence="17">DNA polymerase II participates in chromosomal DNA replication.</text>
</comment>
<dbReference type="InterPro" id="IPR042087">
    <property type="entry name" value="DNA_pol_B_thumb"/>
</dbReference>
<dbReference type="Proteomes" id="UP000193560">
    <property type="component" value="Unassembled WGS sequence"/>
</dbReference>
<evidence type="ECO:0000256" key="1">
    <source>
        <dbReference type="ARBA" id="ARBA00001966"/>
    </source>
</evidence>
<keyword evidence="6 17" id="KW-0548">Nucleotidyltransferase</keyword>
<dbReference type="EC" id="2.7.7.7" evidence="17"/>
<evidence type="ECO:0000256" key="10">
    <source>
        <dbReference type="ARBA" id="ARBA00022833"/>
    </source>
</evidence>
<feature type="domain" description="DNA polymerase epsilon catalytic subunit A C-terminal" evidence="19">
    <location>
        <begin position="1541"/>
        <end position="1937"/>
    </location>
</feature>
<dbReference type="Pfam" id="PF23250">
    <property type="entry name" value="zf_DPOE_2"/>
    <property type="match status" value="1"/>
</dbReference>
<dbReference type="InterPro" id="IPR054475">
    <property type="entry name" value="Znf-DPOE"/>
</dbReference>
<accession>A0A1X2HZ05</accession>
<dbReference type="Pfam" id="PF08490">
    <property type="entry name" value="DUF1744"/>
    <property type="match status" value="1"/>
</dbReference>